<dbReference type="InterPro" id="IPR036390">
    <property type="entry name" value="WH_DNA-bd_sf"/>
</dbReference>
<dbReference type="GO" id="GO:0003677">
    <property type="term" value="F:DNA binding"/>
    <property type="evidence" value="ECO:0007669"/>
    <property type="project" value="UniProtKB-KW"/>
</dbReference>
<accession>A0A9Q3ZBL6</accession>
<dbReference type="PROSITE" id="PS50931">
    <property type="entry name" value="HTH_LYSR"/>
    <property type="match status" value="1"/>
</dbReference>
<dbReference type="Pfam" id="PF03466">
    <property type="entry name" value="LysR_substrate"/>
    <property type="match status" value="1"/>
</dbReference>
<dbReference type="RefSeq" id="WP_026948823.1">
    <property type="nucleotide sequence ID" value="NZ_CP169221.1"/>
</dbReference>
<evidence type="ECO:0000313" key="7">
    <source>
        <dbReference type="Proteomes" id="UP001107961"/>
    </source>
</evidence>
<dbReference type="EMBL" id="JAJVKT010000002">
    <property type="protein sequence ID" value="MCE7507360.1"/>
    <property type="molecule type" value="Genomic_DNA"/>
</dbReference>
<evidence type="ECO:0000313" key="6">
    <source>
        <dbReference type="EMBL" id="MCE7507360.1"/>
    </source>
</evidence>
<dbReference type="GO" id="GO:0003700">
    <property type="term" value="F:DNA-binding transcription factor activity"/>
    <property type="evidence" value="ECO:0007669"/>
    <property type="project" value="InterPro"/>
</dbReference>
<dbReference type="InterPro" id="IPR005119">
    <property type="entry name" value="LysR_subst-bd"/>
</dbReference>
<evidence type="ECO:0000256" key="1">
    <source>
        <dbReference type="ARBA" id="ARBA00009437"/>
    </source>
</evidence>
<keyword evidence="7" id="KW-1185">Reference proteome</keyword>
<feature type="domain" description="HTH lysR-type" evidence="5">
    <location>
        <begin position="1"/>
        <end position="58"/>
    </location>
</feature>
<dbReference type="Gene3D" id="3.40.190.290">
    <property type="match status" value="1"/>
</dbReference>
<dbReference type="InterPro" id="IPR000847">
    <property type="entry name" value="LysR_HTH_N"/>
</dbReference>
<reference evidence="6" key="1">
    <citation type="submission" date="2022-01" db="EMBL/GenBank/DDBJ databases">
        <authorList>
            <person name="Karlyshev A.V."/>
            <person name="Jaspars M."/>
        </authorList>
    </citation>
    <scope>NUCLEOTIDE SEQUENCE</scope>
    <source>
        <strain evidence="6">AGSA3-2</strain>
    </source>
</reference>
<dbReference type="SUPFAM" id="SSF46785">
    <property type="entry name" value="Winged helix' DNA-binding domain"/>
    <property type="match status" value="1"/>
</dbReference>
<keyword evidence="4" id="KW-0804">Transcription</keyword>
<evidence type="ECO:0000259" key="5">
    <source>
        <dbReference type="PROSITE" id="PS50931"/>
    </source>
</evidence>
<dbReference type="SUPFAM" id="SSF53850">
    <property type="entry name" value="Periplasmic binding protein-like II"/>
    <property type="match status" value="1"/>
</dbReference>
<evidence type="ECO:0000256" key="3">
    <source>
        <dbReference type="ARBA" id="ARBA00023125"/>
    </source>
</evidence>
<proteinExistence type="inferred from homology"/>
<protein>
    <submittedName>
        <fullName evidence="6">LysR family transcriptional regulator</fullName>
    </submittedName>
</protein>
<keyword evidence="3" id="KW-0238">DNA-binding</keyword>
<evidence type="ECO:0000256" key="2">
    <source>
        <dbReference type="ARBA" id="ARBA00023015"/>
    </source>
</evidence>
<dbReference type="InterPro" id="IPR036388">
    <property type="entry name" value="WH-like_DNA-bd_sf"/>
</dbReference>
<gene>
    <name evidence="6" type="ORF">LZG35_01835</name>
</gene>
<comment type="similarity">
    <text evidence="1">Belongs to the LysR transcriptional regulatory family.</text>
</comment>
<dbReference type="PANTHER" id="PTHR30346">
    <property type="entry name" value="TRANSCRIPTIONAL DUAL REGULATOR HCAR-RELATED"/>
    <property type="match status" value="1"/>
</dbReference>
<dbReference type="PRINTS" id="PR00039">
    <property type="entry name" value="HTHLYSR"/>
</dbReference>
<comment type="caution">
    <text evidence="6">The sequence shown here is derived from an EMBL/GenBank/DDBJ whole genome shotgun (WGS) entry which is preliminary data.</text>
</comment>
<keyword evidence="2" id="KW-0805">Transcription regulation</keyword>
<dbReference type="FunFam" id="1.10.10.10:FF:000001">
    <property type="entry name" value="LysR family transcriptional regulator"/>
    <property type="match status" value="1"/>
</dbReference>
<dbReference type="GO" id="GO:0032993">
    <property type="term" value="C:protein-DNA complex"/>
    <property type="evidence" value="ECO:0007669"/>
    <property type="project" value="TreeGrafter"/>
</dbReference>
<dbReference type="CDD" id="cd08436">
    <property type="entry name" value="PBP2_LTTR_like_3"/>
    <property type="match status" value="1"/>
</dbReference>
<dbReference type="Pfam" id="PF00126">
    <property type="entry name" value="HTH_1"/>
    <property type="match status" value="1"/>
</dbReference>
<evidence type="ECO:0000256" key="4">
    <source>
        <dbReference type="ARBA" id="ARBA00023163"/>
    </source>
</evidence>
<dbReference type="AlphaFoldDB" id="A0A9Q3ZBL6"/>
<name>A0A9Q3ZBL6_9GAMM</name>
<dbReference type="Proteomes" id="UP001107961">
    <property type="component" value="Unassembled WGS sequence"/>
</dbReference>
<dbReference type="Gene3D" id="1.10.10.10">
    <property type="entry name" value="Winged helix-like DNA-binding domain superfamily/Winged helix DNA-binding domain"/>
    <property type="match status" value="1"/>
</dbReference>
<sequence>MKLRQIEYVLAVAEEGSFTAAARRCHIVQSALSHQVAQLEQQLGTILFERNSRSLRLTPAGEAFVESGRRALDAVRRIEDEVAARSGEVRGRLSLGTISTLTEPDVIGLTAQFHRRYPHVDIEMSMDGSERMIDRMHEHSLDLAFVGLWPGVVIERLESAELCEEELVALLPREHPLTQCRRVGLEQLTEWPMADFGEGSGARQQSEEAFAAAGLRYAVRFEVSTISLLVDIVRRGLAIGLIPASLAPRLAGVCTRPVREAPRRVVRAVWHPNPTPATRAFLALLDL</sequence>
<organism evidence="6 7">
    <name type="scientific">Alloalcanivorax xenomutans</name>
    <dbReference type="NCBI Taxonomy" id="1094342"/>
    <lineage>
        <taxon>Bacteria</taxon>
        <taxon>Pseudomonadati</taxon>
        <taxon>Pseudomonadota</taxon>
        <taxon>Gammaproteobacteria</taxon>
        <taxon>Oceanospirillales</taxon>
        <taxon>Alcanivoracaceae</taxon>
        <taxon>Alloalcanivorax</taxon>
    </lineage>
</organism>
<dbReference type="PANTHER" id="PTHR30346:SF30">
    <property type="entry name" value="SMALL NEUTRAL PROTEASE REGULATORY PROTEIN"/>
    <property type="match status" value="1"/>
</dbReference>